<accession>H3H3J6</accession>
<dbReference type="GeneID" id="94220250"/>
<dbReference type="EMBL" id="DS566137">
    <property type="status" value="NOT_ANNOTATED_CDS"/>
    <property type="molecule type" value="Genomic_DNA"/>
</dbReference>
<keyword evidence="7" id="KW-1185">Reference proteome</keyword>
<dbReference type="RefSeq" id="XP_067738475.1">
    <property type="nucleotide sequence ID" value="XM_067884459.1"/>
</dbReference>
<evidence type="ECO:0000256" key="3">
    <source>
        <dbReference type="ARBA" id="ARBA00022525"/>
    </source>
</evidence>
<organism evidence="6 7">
    <name type="scientific">Phytophthora ramorum</name>
    <name type="common">Sudden oak death agent</name>
    <dbReference type="NCBI Taxonomy" id="164328"/>
    <lineage>
        <taxon>Eukaryota</taxon>
        <taxon>Sar</taxon>
        <taxon>Stramenopiles</taxon>
        <taxon>Oomycota</taxon>
        <taxon>Peronosporomycetes</taxon>
        <taxon>Peronosporales</taxon>
        <taxon>Peronosporaceae</taxon>
        <taxon>Phytophthora</taxon>
    </lineage>
</organism>
<evidence type="ECO:0000313" key="6">
    <source>
        <dbReference type="EnsemblProtists" id="Phyra85073"/>
    </source>
</evidence>
<dbReference type="VEuPathDB" id="FungiDB:KRP22_8367"/>
<evidence type="ECO:0000256" key="2">
    <source>
        <dbReference type="ARBA" id="ARBA00010400"/>
    </source>
</evidence>
<dbReference type="Pfam" id="PF16810">
    <property type="entry name" value="RXLR"/>
    <property type="match status" value="1"/>
</dbReference>
<comment type="similarity">
    <text evidence="2 5">Belongs to the RxLR effector family.</text>
</comment>
<reference evidence="7" key="1">
    <citation type="journal article" date="2006" name="Science">
        <title>Phytophthora genome sequences uncover evolutionary origins and mechanisms of pathogenesis.</title>
        <authorList>
            <person name="Tyler B.M."/>
            <person name="Tripathy S."/>
            <person name="Zhang X."/>
            <person name="Dehal P."/>
            <person name="Jiang R.H."/>
            <person name="Aerts A."/>
            <person name="Arredondo F.D."/>
            <person name="Baxter L."/>
            <person name="Bensasson D."/>
            <person name="Beynon J.L."/>
            <person name="Chapman J."/>
            <person name="Damasceno C.M."/>
            <person name="Dorrance A.E."/>
            <person name="Dou D."/>
            <person name="Dickerman A.W."/>
            <person name="Dubchak I.L."/>
            <person name="Garbelotto M."/>
            <person name="Gijzen M."/>
            <person name="Gordon S.G."/>
            <person name="Govers F."/>
            <person name="Grunwald N.J."/>
            <person name="Huang W."/>
            <person name="Ivors K.L."/>
            <person name="Jones R.W."/>
            <person name="Kamoun S."/>
            <person name="Krampis K."/>
            <person name="Lamour K.H."/>
            <person name="Lee M.K."/>
            <person name="McDonald W.H."/>
            <person name="Medina M."/>
            <person name="Meijer H.J."/>
            <person name="Nordberg E.K."/>
            <person name="Maclean D.J."/>
            <person name="Ospina-Giraldo M.D."/>
            <person name="Morris P.F."/>
            <person name="Phuntumart V."/>
            <person name="Putnam N.H."/>
            <person name="Rash S."/>
            <person name="Rose J.K."/>
            <person name="Sakihama Y."/>
            <person name="Salamov A.A."/>
            <person name="Savidor A."/>
            <person name="Scheuring C.F."/>
            <person name="Smith B.M."/>
            <person name="Sobral B.W."/>
            <person name="Terry A."/>
            <person name="Torto-Alalibo T.A."/>
            <person name="Win J."/>
            <person name="Xu Z."/>
            <person name="Zhang H."/>
            <person name="Grigoriev I.V."/>
            <person name="Rokhsar D.S."/>
            <person name="Boore J.L."/>
        </authorList>
    </citation>
    <scope>NUCLEOTIDE SEQUENCE [LARGE SCALE GENOMIC DNA]</scope>
    <source>
        <strain evidence="7">Pr102</strain>
    </source>
</reference>
<dbReference type="InterPro" id="IPR031825">
    <property type="entry name" value="RXLR"/>
</dbReference>
<dbReference type="eggNOG" id="ENOG502R80V">
    <property type="taxonomic scope" value="Eukaryota"/>
</dbReference>
<dbReference type="OrthoDB" id="129107at2759"/>
<evidence type="ECO:0000256" key="5">
    <source>
        <dbReference type="RuleBase" id="RU367124"/>
    </source>
</evidence>
<comment type="subcellular location">
    <subcellularLocation>
        <location evidence="1 5">Secreted</location>
    </subcellularLocation>
</comment>
<comment type="function">
    <text evidence="5">Effector that suppresses plant defense responses during pathogen infection.</text>
</comment>
<keyword evidence="4 5" id="KW-0732">Signal</keyword>
<comment type="domain">
    <text evidence="5">The RxLR-dEER motif acts to carry the protein into the host cell cytoplasm through binding to cell surface phosphatidylinositol-3-phosphate.</text>
</comment>
<dbReference type="Proteomes" id="UP000005238">
    <property type="component" value="Unassembled WGS sequence"/>
</dbReference>
<evidence type="ECO:0000256" key="1">
    <source>
        <dbReference type="ARBA" id="ARBA00004613"/>
    </source>
</evidence>
<feature type="signal peptide" evidence="5">
    <location>
        <begin position="1"/>
        <end position="22"/>
    </location>
</feature>
<name>H3H3J6_PHYRM</name>
<feature type="chain" id="PRO_5044953255" description="RxLR effector protein" evidence="5">
    <location>
        <begin position="23"/>
        <end position="292"/>
    </location>
</feature>
<proteinExistence type="inferred from homology"/>
<protein>
    <recommendedName>
        <fullName evidence="5">RxLR effector protein</fullName>
    </recommendedName>
</protein>
<dbReference type="VEuPathDB" id="FungiDB:KRP23_13712"/>
<dbReference type="AlphaFoldDB" id="H3H3J6"/>
<evidence type="ECO:0000313" key="7">
    <source>
        <dbReference type="Proteomes" id="UP000005238"/>
    </source>
</evidence>
<sequence length="292" mass="33291">MGLIYVVVLALFVSIAGRGALGDVADYESLSTAAQTAKFDPPGVARSFADHDDMASKRLLRSTGTIIDKDDSVDSEERAITIPGLDQLKSLVKKGSSKVDKLIELLKYKFWLGIGKTDNDINKLWAKQGKSTDDIYKLWLKLGKTDEDIFKMLRADEVYKIWVRQGKSTDDIYSQLLKFGKGDEDIYRLLVKQGVSTNAIFTTWEKQGKSTTDTLRIWRSLGKKDEDIYKIWLQQGKSGDEINKAWLYVYKRPDDVYRLLKIHHVDPRDSANLNQYIQYRTAYNDMLGISNL</sequence>
<reference evidence="6" key="2">
    <citation type="submission" date="2015-06" db="UniProtKB">
        <authorList>
            <consortium name="EnsemblProtists"/>
        </authorList>
    </citation>
    <scope>IDENTIFICATION</scope>
    <source>
        <strain evidence="6">Pr102</strain>
    </source>
</reference>
<dbReference type="InParanoid" id="H3H3J6"/>
<dbReference type="OMA" id="MHLPHVL"/>
<keyword evidence="3 5" id="KW-0964">Secreted</keyword>
<evidence type="ECO:0000256" key="4">
    <source>
        <dbReference type="ARBA" id="ARBA00022729"/>
    </source>
</evidence>
<dbReference type="EnsemblProtists" id="Phyra85073">
    <property type="protein sequence ID" value="Phyra85073"/>
    <property type="gene ID" value="Phyra85073"/>
</dbReference>
<dbReference type="HOGENOM" id="CLU_954637_0_0_1"/>